<keyword evidence="1" id="KW-0812">Transmembrane</keyword>
<gene>
    <name evidence="2" type="ORF">QR680_008560</name>
</gene>
<proteinExistence type="predicted"/>
<keyword evidence="3" id="KW-1185">Reference proteome</keyword>
<protein>
    <submittedName>
        <fullName evidence="2">Uncharacterized protein</fullName>
    </submittedName>
</protein>
<dbReference type="AlphaFoldDB" id="A0AA39M785"/>
<accession>A0AA39M785</accession>
<keyword evidence="1" id="KW-1133">Transmembrane helix</keyword>
<evidence type="ECO:0000256" key="1">
    <source>
        <dbReference type="SAM" id="Phobius"/>
    </source>
</evidence>
<name>A0AA39M785_9BILA</name>
<keyword evidence="1" id="KW-0472">Membrane</keyword>
<dbReference type="Proteomes" id="UP001175271">
    <property type="component" value="Unassembled WGS sequence"/>
</dbReference>
<organism evidence="2 3">
    <name type="scientific">Steinernema hermaphroditum</name>
    <dbReference type="NCBI Taxonomy" id="289476"/>
    <lineage>
        <taxon>Eukaryota</taxon>
        <taxon>Metazoa</taxon>
        <taxon>Ecdysozoa</taxon>
        <taxon>Nematoda</taxon>
        <taxon>Chromadorea</taxon>
        <taxon>Rhabditida</taxon>
        <taxon>Tylenchina</taxon>
        <taxon>Panagrolaimomorpha</taxon>
        <taxon>Strongyloidoidea</taxon>
        <taxon>Steinernematidae</taxon>
        <taxon>Steinernema</taxon>
    </lineage>
</organism>
<comment type="caution">
    <text evidence="2">The sequence shown here is derived from an EMBL/GenBank/DDBJ whole genome shotgun (WGS) entry which is preliminary data.</text>
</comment>
<evidence type="ECO:0000313" key="3">
    <source>
        <dbReference type="Proteomes" id="UP001175271"/>
    </source>
</evidence>
<feature type="transmembrane region" description="Helical" evidence="1">
    <location>
        <begin position="14"/>
        <end position="32"/>
    </location>
</feature>
<sequence length="131" mass="15285">MKKVFMNQEAVSRLILQGIIIHCCTSFLRSLGDRRKKRSFFNRFLGVSFDLSEVLFIVSQIEEFPGTVKRPHFSPSCPRDELTTEKCIEIMKRQLIPKVLPEYNRESSPLSDSHLKVIIDDFTQHRTDGKR</sequence>
<reference evidence="2" key="1">
    <citation type="submission" date="2023-06" db="EMBL/GenBank/DDBJ databases">
        <title>Genomic analysis of the entomopathogenic nematode Steinernema hermaphroditum.</title>
        <authorList>
            <person name="Schwarz E.M."/>
            <person name="Heppert J.K."/>
            <person name="Baniya A."/>
            <person name="Schwartz H.T."/>
            <person name="Tan C.-H."/>
            <person name="Antoshechkin I."/>
            <person name="Sternberg P.W."/>
            <person name="Goodrich-Blair H."/>
            <person name="Dillman A.R."/>
        </authorList>
    </citation>
    <scope>NUCLEOTIDE SEQUENCE</scope>
    <source>
        <strain evidence="2">PS9179</strain>
        <tissue evidence="2">Whole animal</tissue>
    </source>
</reference>
<evidence type="ECO:0000313" key="2">
    <source>
        <dbReference type="EMBL" id="KAK0424231.1"/>
    </source>
</evidence>
<dbReference type="EMBL" id="JAUCMV010000001">
    <property type="protein sequence ID" value="KAK0424231.1"/>
    <property type="molecule type" value="Genomic_DNA"/>
</dbReference>